<accession>A0A372FS40</accession>
<dbReference type="PANTHER" id="PTHR43489">
    <property type="entry name" value="ISOMERASE"/>
    <property type="match status" value="1"/>
</dbReference>
<dbReference type="Proteomes" id="UP000262621">
    <property type="component" value="Unassembled WGS sequence"/>
</dbReference>
<organism evidence="5 6">
    <name type="scientific">Micromonospora craniellae</name>
    <dbReference type="NCBI Taxonomy" id="2294034"/>
    <lineage>
        <taxon>Bacteria</taxon>
        <taxon>Bacillati</taxon>
        <taxon>Actinomycetota</taxon>
        <taxon>Actinomycetes</taxon>
        <taxon>Micromonosporales</taxon>
        <taxon>Micromonosporaceae</taxon>
        <taxon>Micromonospora</taxon>
    </lineage>
</organism>
<feature type="active site" description="Proton donor/acceptor" evidence="3">
    <location>
        <position position="148"/>
    </location>
</feature>
<evidence type="ECO:0000259" key="4">
    <source>
        <dbReference type="Pfam" id="PF01261"/>
    </source>
</evidence>
<dbReference type="InterPro" id="IPR036237">
    <property type="entry name" value="Xyl_isomerase-like_sf"/>
</dbReference>
<dbReference type="OrthoDB" id="9786584at2"/>
<name>A0A372FS40_9ACTN</name>
<keyword evidence="5" id="KW-0670">Pyruvate</keyword>
<dbReference type="InterPro" id="IPR013022">
    <property type="entry name" value="Xyl_isomerase-like_TIM-brl"/>
</dbReference>
<evidence type="ECO:0000256" key="3">
    <source>
        <dbReference type="PIRSR" id="PIRSR006241-50"/>
    </source>
</evidence>
<comment type="caution">
    <text evidence="5">The sequence shown here is derived from an EMBL/GenBank/DDBJ whole genome shotgun (WGS) entry which is preliminary data.</text>
</comment>
<dbReference type="InterPro" id="IPR050417">
    <property type="entry name" value="Sugar_Epim/Isomerase"/>
</dbReference>
<dbReference type="AlphaFoldDB" id="A0A372FS40"/>
<feature type="active site" description="Proton donor/acceptor" evidence="3">
    <location>
        <position position="248"/>
    </location>
</feature>
<dbReference type="EMBL" id="QVFU01000062">
    <property type="protein sequence ID" value="RFS43406.1"/>
    <property type="molecule type" value="Genomic_DNA"/>
</dbReference>
<reference evidence="5 6" key="1">
    <citation type="submission" date="2018-08" db="EMBL/GenBank/DDBJ databases">
        <title>Verrucosispora craniellae sp. nov., isolated from a marine sponge in the South China Sea.</title>
        <authorList>
            <person name="Li L."/>
            <person name="Lin H.W."/>
        </authorList>
    </citation>
    <scope>NUCLEOTIDE SEQUENCE [LARGE SCALE GENOMIC DNA]</scope>
    <source>
        <strain evidence="5 6">LHW63014</strain>
    </source>
</reference>
<evidence type="ECO:0000313" key="5">
    <source>
        <dbReference type="EMBL" id="RFS43406.1"/>
    </source>
</evidence>
<keyword evidence="1 2" id="KW-0413">Isomerase</keyword>
<keyword evidence="6" id="KW-1185">Reference proteome</keyword>
<evidence type="ECO:0000256" key="1">
    <source>
        <dbReference type="ARBA" id="ARBA00023235"/>
    </source>
</evidence>
<gene>
    <name evidence="5" type="ORF">D0Q02_28045</name>
</gene>
<dbReference type="Pfam" id="PF01261">
    <property type="entry name" value="AP_endonuc_2"/>
    <property type="match status" value="1"/>
</dbReference>
<dbReference type="PANTHER" id="PTHR43489:SF6">
    <property type="entry name" value="HYDROXYPYRUVATE ISOMERASE-RELATED"/>
    <property type="match status" value="1"/>
</dbReference>
<protein>
    <submittedName>
        <fullName evidence="5">Hydroxypyruvate isomerase</fullName>
    </submittedName>
</protein>
<dbReference type="PIRSF" id="PIRSF006241">
    <property type="entry name" value="HyI"/>
    <property type="match status" value="1"/>
</dbReference>
<proteinExistence type="inferred from homology"/>
<dbReference type="GO" id="GO:0046487">
    <property type="term" value="P:glyoxylate metabolic process"/>
    <property type="evidence" value="ECO:0007669"/>
    <property type="project" value="TreeGrafter"/>
</dbReference>
<evidence type="ECO:0000256" key="2">
    <source>
        <dbReference type="PIRNR" id="PIRNR006241"/>
    </source>
</evidence>
<dbReference type="SUPFAM" id="SSF51658">
    <property type="entry name" value="Xylose isomerase-like"/>
    <property type="match status" value="1"/>
</dbReference>
<dbReference type="InterPro" id="IPR026040">
    <property type="entry name" value="HyI-like"/>
</dbReference>
<dbReference type="Gene3D" id="3.20.20.150">
    <property type="entry name" value="Divalent-metal-dependent TIM barrel enzymes"/>
    <property type="match status" value="1"/>
</dbReference>
<dbReference type="RefSeq" id="WP_117230971.1">
    <property type="nucleotide sequence ID" value="NZ_CP061725.1"/>
</dbReference>
<sequence length="267" mass="28269">MRLSLNVSLSYNDVPLLERPRAAAAAGFEAIEIWWPFSCPDPPRDDIAALASAIRSAGVKLALLNLYGGNLGAGDRGILSHPRSTEHFYANLSAAIRLAEQTGCRTLNALYGNRNMDKTEGASDELALRHLAAAARAAADIGAFVVVESLNSVECPTYPLVTPDAVAALVQRVRGASGAEIGYLCDVYHLACMGLDPASIIRKFGEMIRHIQVADFPGRGIPGSGSIRFAEVTAALKAAEFTGFIGVECRGSEQLSRQALVGLMSLA</sequence>
<feature type="domain" description="Xylose isomerase-like TIM barrel" evidence="4">
    <location>
        <begin position="21"/>
        <end position="259"/>
    </location>
</feature>
<comment type="similarity">
    <text evidence="2">Belongs to the hyi family.</text>
</comment>
<dbReference type="GO" id="GO:0008903">
    <property type="term" value="F:hydroxypyruvate isomerase activity"/>
    <property type="evidence" value="ECO:0007669"/>
    <property type="project" value="TreeGrafter"/>
</dbReference>
<evidence type="ECO:0000313" key="6">
    <source>
        <dbReference type="Proteomes" id="UP000262621"/>
    </source>
</evidence>